<dbReference type="GO" id="GO:0019915">
    <property type="term" value="P:lipid storage"/>
    <property type="evidence" value="ECO:0007669"/>
    <property type="project" value="TreeGrafter"/>
</dbReference>
<evidence type="ECO:0000256" key="9">
    <source>
        <dbReference type="SAM" id="Phobius"/>
    </source>
</evidence>
<evidence type="ECO:0000256" key="3">
    <source>
        <dbReference type="ARBA" id="ARBA00022677"/>
    </source>
</evidence>
<reference evidence="10" key="1">
    <citation type="submission" date="2022-02" db="EMBL/GenBank/DDBJ databases">
        <authorList>
            <person name="Henning P.M."/>
            <person name="McCubbin A.G."/>
            <person name="Shore J.S."/>
        </authorList>
    </citation>
    <scope>NUCLEOTIDE SEQUENCE</scope>
    <source>
        <strain evidence="10">F60SS</strain>
        <tissue evidence="10">Leaves</tissue>
    </source>
</reference>
<keyword evidence="5 9" id="KW-1133">Transmembrane helix</keyword>
<organism evidence="10 11">
    <name type="scientific">Turnera subulata</name>
    <dbReference type="NCBI Taxonomy" id="218843"/>
    <lineage>
        <taxon>Eukaryota</taxon>
        <taxon>Viridiplantae</taxon>
        <taxon>Streptophyta</taxon>
        <taxon>Embryophyta</taxon>
        <taxon>Tracheophyta</taxon>
        <taxon>Spermatophyta</taxon>
        <taxon>Magnoliopsida</taxon>
        <taxon>eudicotyledons</taxon>
        <taxon>Gunneridae</taxon>
        <taxon>Pentapetalae</taxon>
        <taxon>rosids</taxon>
        <taxon>fabids</taxon>
        <taxon>Malpighiales</taxon>
        <taxon>Passifloraceae</taxon>
        <taxon>Turnera</taxon>
    </lineage>
</organism>
<dbReference type="EMBL" id="JAKUCV010004762">
    <property type="protein sequence ID" value="KAJ4834187.1"/>
    <property type="molecule type" value="Genomic_DNA"/>
</dbReference>
<feature type="region of interest" description="Disordered" evidence="8">
    <location>
        <begin position="1"/>
        <end position="28"/>
    </location>
</feature>
<evidence type="ECO:0000256" key="2">
    <source>
        <dbReference type="ARBA" id="ARBA00010858"/>
    </source>
</evidence>
<dbReference type="GO" id="GO:0050826">
    <property type="term" value="P:response to freezing"/>
    <property type="evidence" value="ECO:0007669"/>
    <property type="project" value="TreeGrafter"/>
</dbReference>
<feature type="transmembrane region" description="Helical" evidence="9">
    <location>
        <begin position="35"/>
        <end position="63"/>
    </location>
</feature>
<comment type="caution">
    <text evidence="10">The sequence shown here is derived from an EMBL/GenBank/DDBJ whole genome shotgun (WGS) entry which is preliminary data.</text>
</comment>
<feature type="transmembrane region" description="Helical" evidence="9">
    <location>
        <begin position="69"/>
        <end position="93"/>
    </location>
</feature>
<keyword evidence="6 9" id="KW-0472">Membrane</keyword>
<feature type="compositionally biased region" description="Gly residues" evidence="8">
    <location>
        <begin position="19"/>
        <end position="28"/>
    </location>
</feature>
<reference evidence="10" key="2">
    <citation type="journal article" date="2023" name="Plants (Basel)">
        <title>Annotation of the Turnera subulata (Passifloraceae) Draft Genome Reveals the S-Locus Evolved after the Divergence of Turneroideae from Passifloroideae in a Stepwise Manner.</title>
        <authorList>
            <person name="Henning P.M."/>
            <person name="Roalson E.H."/>
            <person name="Mir W."/>
            <person name="McCubbin A.G."/>
            <person name="Shore J.S."/>
        </authorList>
    </citation>
    <scope>NUCLEOTIDE SEQUENCE</scope>
    <source>
        <strain evidence="10">F60SS</strain>
    </source>
</reference>
<dbReference type="GO" id="GO:0016020">
    <property type="term" value="C:membrane"/>
    <property type="evidence" value="ECO:0007669"/>
    <property type="project" value="UniProtKB-SubCell"/>
</dbReference>
<proteinExistence type="inferred from homology"/>
<gene>
    <name evidence="10" type="primary">MATP6A</name>
    <name evidence="10" type="ORF">Tsubulata_018877</name>
</gene>
<comment type="similarity">
    <text evidence="2 7">Belongs to the oleosin family.</text>
</comment>
<evidence type="ECO:0000256" key="8">
    <source>
        <dbReference type="SAM" id="MobiDB-lite"/>
    </source>
</evidence>
<dbReference type="Pfam" id="PF01277">
    <property type="entry name" value="Oleosin"/>
    <property type="match status" value="1"/>
</dbReference>
<dbReference type="GO" id="GO:0010344">
    <property type="term" value="P:seed oilbody biogenesis"/>
    <property type="evidence" value="ECO:0007669"/>
    <property type="project" value="TreeGrafter"/>
</dbReference>
<accession>A0A9Q0FPE6</accession>
<sequence length="156" mass="16229">MGDRQPHQVQVHPQRYEGGLKGQPRAGGGPSATKILAVVTLLPVGGGLLALAGMTFAGTLIGLCLATPVFLLFSPVIVPAALVLALAVTAFLASGAFGLTGVTSLSWVAKYLQAATHAVPESLDQAKRRMQDMAGFVGQKTKEMGQEIQRKAHEGK</sequence>
<evidence type="ECO:0000256" key="5">
    <source>
        <dbReference type="ARBA" id="ARBA00022989"/>
    </source>
</evidence>
<dbReference type="AlphaFoldDB" id="A0A9Q0FPE6"/>
<keyword evidence="4 9" id="KW-0812">Transmembrane</keyword>
<evidence type="ECO:0000313" key="10">
    <source>
        <dbReference type="EMBL" id="KAJ4834187.1"/>
    </source>
</evidence>
<evidence type="ECO:0000256" key="4">
    <source>
        <dbReference type="ARBA" id="ARBA00022692"/>
    </source>
</evidence>
<evidence type="ECO:0000313" key="11">
    <source>
        <dbReference type="Proteomes" id="UP001141552"/>
    </source>
</evidence>
<evidence type="ECO:0000256" key="6">
    <source>
        <dbReference type="ARBA" id="ARBA00023136"/>
    </source>
</evidence>
<dbReference type="PANTHER" id="PTHR33203:SF63">
    <property type="entry name" value="OLEOSIN 18.2 KDA"/>
    <property type="match status" value="1"/>
</dbReference>
<evidence type="ECO:0000256" key="1">
    <source>
        <dbReference type="ARBA" id="ARBA00002582"/>
    </source>
</evidence>
<dbReference type="OrthoDB" id="1929188at2759"/>
<dbReference type="GO" id="GO:0012511">
    <property type="term" value="C:monolayer-surrounded lipid storage body"/>
    <property type="evidence" value="ECO:0007669"/>
    <property type="project" value="InterPro"/>
</dbReference>
<dbReference type="Proteomes" id="UP001141552">
    <property type="component" value="Unassembled WGS sequence"/>
</dbReference>
<name>A0A9Q0FPE6_9ROSI</name>
<comment type="function">
    <text evidence="1">May have a structural role to stabilize the lipid body during desiccation of the seed by preventing coalescence of the oil. Probably interacts with both lipid and phospholipid moieties of lipid bodies. May also provide recognition signals for specific lipase anchorage in lipolysis during seedling growth.</text>
</comment>
<keyword evidence="11" id="KW-1185">Reference proteome</keyword>
<dbReference type="PANTHER" id="PTHR33203">
    <property type="entry name" value="OLEOSIN"/>
    <property type="match status" value="1"/>
</dbReference>
<protein>
    <recommendedName>
        <fullName evidence="7">Oleosin</fullName>
    </recommendedName>
</protein>
<dbReference type="InterPro" id="IPR000136">
    <property type="entry name" value="Oleosin"/>
</dbReference>
<dbReference type="PROSITE" id="PS00811">
    <property type="entry name" value="OLEOSINS"/>
    <property type="match status" value="1"/>
</dbReference>
<comment type="subcellular location">
    <subcellularLocation>
        <location evidence="7">Lipid droplet</location>
    </subcellularLocation>
    <subcellularLocation>
        <location evidence="7">Membrane</location>
        <topology evidence="7">Multi-pass membrane protein</topology>
    </subcellularLocation>
</comment>
<evidence type="ECO:0000256" key="7">
    <source>
        <dbReference type="RuleBase" id="RU000540"/>
    </source>
</evidence>
<keyword evidence="3 7" id="KW-0551">Lipid droplet</keyword>